<dbReference type="OrthoDB" id="8664638at2"/>
<dbReference type="PANTHER" id="PTHR43537:SF45">
    <property type="entry name" value="GNTR FAMILY REGULATORY PROTEIN"/>
    <property type="match status" value="1"/>
</dbReference>
<name>A0A2N3VAS6_9NOCA</name>
<dbReference type="InterPro" id="IPR008920">
    <property type="entry name" value="TF_FadR/GntR_C"/>
</dbReference>
<keyword evidence="3" id="KW-0804">Transcription</keyword>
<keyword evidence="1" id="KW-0805">Transcription regulation</keyword>
<dbReference type="PROSITE" id="PS50949">
    <property type="entry name" value="HTH_GNTR"/>
    <property type="match status" value="1"/>
</dbReference>
<dbReference type="InterPro" id="IPR036390">
    <property type="entry name" value="WH_DNA-bd_sf"/>
</dbReference>
<dbReference type="Pfam" id="PF07729">
    <property type="entry name" value="FCD"/>
    <property type="match status" value="1"/>
</dbReference>
<dbReference type="SMART" id="SM00895">
    <property type="entry name" value="FCD"/>
    <property type="match status" value="1"/>
</dbReference>
<evidence type="ECO:0000313" key="6">
    <source>
        <dbReference type="Proteomes" id="UP000233766"/>
    </source>
</evidence>
<dbReference type="InterPro" id="IPR036388">
    <property type="entry name" value="WH-like_DNA-bd_sf"/>
</dbReference>
<dbReference type="PANTHER" id="PTHR43537">
    <property type="entry name" value="TRANSCRIPTIONAL REGULATOR, GNTR FAMILY"/>
    <property type="match status" value="1"/>
</dbReference>
<comment type="caution">
    <text evidence="5">The sequence shown here is derived from an EMBL/GenBank/DDBJ whole genome shotgun (WGS) entry which is preliminary data.</text>
</comment>
<evidence type="ECO:0000256" key="2">
    <source>
        <dbReference type="ARBA" id="ARBA00023125"/>
    </source>
</evidence>
<dbReference type="SUPFAM" id="SSF46785">
    <property type="entry name" value="Winged helix' DNA-binding domain"/>
    <property type="match status" value="1"/>
</dbReference>
<dbReference type="InterPro" id="IPR011711">
    <property type="entry name" value="GntR_C"/>
</dbReference>
<dbReference type="CDD" id="cd07377">
    <property type="entry name" value="WHTH_GntR"/>
    <property type="match status" value="1"/>
</dbReference>
<evidence type="ECO:0000313" key="5">
    <source>
        <dbReference type="EMBL" id="PKV78730.1"/>
    </source>
</evidence>
<keyword evidence="2" id="KW-0238">DNA-binding</keyword>
<dbReference type="Gene3D" id="1.10.10.10">
    <property type="entry name" value="Winged helix-like DNA-binding domain superfamily/Winged helix DNA-binding domain"/>
    <property type="match status" value="1"/>
</dbReference>
<evidence type="ECO:0000256" key="1">
    <source>
        <dbReference type="ARBA" id="ARBA00023015"/>
    </source>
</evidence>
<gene>
    <name evidence="5" type="ORF">ATK86_3111</name>
</gene>
<dbReference type="SMART" id="SM00345">
    <property type="entry name" value="HTH_GNTR"/>
    <property type="match status" value="1"/>
</dbReference>
<dbReference type="GO" id="GO:0003677">
    <property type="term" value="F:DNA binding"/>
    <property type="evidence" value="ECO:0007669"/>
    <property type="project" value="UniProtKB-KW"/>
</dbReference>
<dbReference type="EMBL" id="PJMW01000002">
    <property type="protein sequence ID" value="PKV78730.1"/>
    <property type="molecule type" value="Genomic_DNA"/>
</dbReference>
<dbReference type="Proteomes" id="UP000233766">
    <property type="component" value="Unassembled WGS sequence"/>
</dbReference>
<dbReference type="SUPFAM" id="SSF48008">
    <property type="entry name" value="GntR ligand-binding domain-like"/>
    <property type="match status" value="1"/>
</dbReference>
<dbReference type="GO" id="GO:0003700">
    <property type="term" value="F:DNA-binding transcription factor activity"/>
    <property type="evidence" value="ECO:0007669"/>
    <property type="project" value="InterPro"/>
</dbReference>
<dbReference type="AlphaFoldDB" id="A0A2N3VAS6"/>
<evidence type="ECO:0000259" key="4">
    <source>
        <dbReference type="PROSITE" id="PS50949"/>
    </source>
</evidence>
<dbReference type="Gene3D" id="1.20.120.530">
    <property type="entry name" value="GntR ligand-binding domain-like"/>
    <property type="match status" value="1"/>
</dbReference>
<dbReference type="Pfam" id="PF00392">
    <property type="entry name" value="GntR"/>
    <property type="match status" value="1"/>
</dbReference>
<evidence type="ECO:0000256" key="3">
    <source>
        <dbReference type="ARBA" id="ARBA00023163"/>
    </source>
</evidence>
<dbReference type="RefSeq" id="WP_101465129.1">
    <property type="nucleotide sequence ID" value="NZ_PJMW01000002.1"/>
</dbReference>
<organism evidence="5 6">
    <name type="scientific">Nocardia fluminea</name>
    <dbReference type="NCBI Taxonomy" id="134984"/>
    <lineage>
        <taxon>Bacteria</taxon>
        <taxon>Bacillati</taxon>
        <taxon>Actinomycetota</taxon>
        <taxon>Actinomycetes</taxon>
        <taxon>Mycobacteriales</taxon>
        <taxon>Nocardiaceae</taxon>
        <taxon>Nocardia</taxon>
    </lineage>
</organism>
<keyword evidence="6" id="KW-1185">Reference proteome</keyword>
<feature type="domain" description="HTH gntR-type" evidence="4">
    <location>
        <begin position="15"/>
        <end position="82"/>
    </location>
</feature>
<proteinExistence type="predicted"/>
<reference evidence="5 6" key="1">
    <citation type="submission" date="2017-12" db="EMBL/GenBank/DDBJ databases">
        <title>Sequencing the genomes of 1000 Actinobacteria strains.</title>
        <authorList>
            <person name="Klenk H.-P."/>
        </authorList>
    </citation>
    <scope>NUCLEOTIDE SEQUENCE [LARGE SCALE GENOMIC DNA]</scope>
    <source>
        <strain evidence="5 6">DSM 44489</strain>
    </source>
</reference>
<sequence length="237" mass="26032">MARKLRPPVEVVDDTSQTRRIYDDLRRAIITGEYREGEKLPEARLAAMLGASRLPVREALALLEFDGIVSALPRRSAVVRSWDVTAVEELFDVRIGLEPLAARLAAARIRQGHDSSPLRAALREARGATDSGDPLRIAETNAKLHGAIVELSGNSLLTQLMRTILARMAWLFFLTTERNTEEQRDEHQHLIDAICSGDERLAEYAMLSHTEAGRTPTLAIVTALRHADLADGPGAAG</sequence>
<protein>
    <submittedName>
        <fullName evidence="5">GntR family transcriptional regulator</fullName>
    </submittedName>
</protein>
<dbReference type="InterPro" id="IPR000524">
    <property type="entry name" value="Tscrpt_reg_HTH_GntR"/>
</dbReference>
<accession>A0A2N3VAS6</accession>